<evidence type="ECO:0000313" key="3">
    <source>
        <dbReference type="EMBL" id="CAA9484932.1"/>
    </source>
</evidence>
<keyword evidence="1" id="KW-0489">Methyltransferase</keyword>
<dbReference type="InterPro" id="IPR029063">
    <property type="entry name" value="SAM-dependent_MTases_sf"/>
</dbReference>
<evidence type="ECO:0000256" key="1">
    <source>
        <dbReference type="ARBA" id="ARBA00022603"/>
    </source>
</evidence>
<dbReference type="PANTHER" id="PTHR43648:SF1">
    <property type="entry name" value="ELECTRON TRANSFER FLAVOPROTEIN BETA SUBUNIT LYSINE METHYLTRANSFERASE"/>
    <property type="match status" value="1"/>
</dbReference>
<dbReference type="CDD" id="cd02440">
    <property type="entry name" value="AdoMet_MTases"/>
    <property type="match status" value="1"/>
</dbReference>
<dbReference type="AlphaFoldDB" id="A0A6J4S7V5"/>
<evidence type="ECO:0008006" key="4">
    <source>
        <dbReference type="Google" id="ProtNLM"/>
    </source>
</evidence>
<evidence type="ECO:0000256" key="2">
    <source>
        <dbReference type="ARBA" id="ARBA00022679"/>
    </source>
</evidence>
<dbReference type="Pfam" id="PF06325">
    <property type="entry name" value="PrmA"/>
    <property type="match status" value="1"/>
</dbReference>
<keyword evidence="2" id="KW-0808">Transferase</keyword>
<dbReference type="PANTHER" id="PTHR43648">
    <property type="entry name" value="ELECTRON TRANSFER FLAVOPROTEIN BETA SUBUNIT LYSINE METHYLTRANSFERASE"/>
    <property type="match status" value="1"/>
</dbReference>
<dbReference type="Gene3D" id="3.40.50.150">
    <property type="entry name" value="Vaccinia Virus protein VP39"/>
    <property type="match status" value="1"/>
</dbReference>
<dbReference type="GO" id="GO:0032259">
    <property type="term" value="P:methylation"/>
    <property type="evidence" value="ECO:0007669"/>
    <property type="project" value="UniProtKB-KW"/>
</dbReference>
<protein>
    <recommendedName>
        <fullName evidence="4">Ribosomal protein L11 methyltransferase</fullName>
    </recommendedName>
</protein>
<organism evidence="3">
    <name type="scientific">uncultured Rubrobacteraceae bacterium</name>
    <dbReference type="NCBI Taxonomy" id="349277"/>
    <lineage>
        <taxon>Bacteria</taxon>
        <taxon>Bacillati</taxon>
        <taxon>Actinomycetota</taxon>
        <taxon>Rubrobacteria</taxon>
        <taxon>Rubrobacterales</taxon>
        <taxon>Rubrobacteraceae</taxon>
        <taxon>environmental samples</taxon>
    </lineage>
</organism>
<dbReference type="InterPro" id="IPR050078">
    <property type="entry name" value="Ribosomal_L11_MeTrfase_PrmA"/>
</dbReference>
<proteinExistence type="predicted"/>
<dbReference type="EMBL" id="CADCVI010000202">
    <property type="protein sequence ID" value="CAA9484932.1"/>
    <property type="molecule type" value="Genomic_DNA"/>
</dbReference>
<name>A0A6J4S7V5_9ACTN</name>
<reference evidence="3" key="1">
    <citation type="submission" date="2020-02" db="EMBL/GenBank/DDBJ databases">
        <authorList>
            <person name="Meier V. D."/>
        </authorList>
    </citation>
    <scope>NUCLEOTIDE SEQUENCE</scope>
    <source>
        <strain evidence="3">AVDCRST_MAG25</strain>
    </source>
</reference>
<sequence>MTNKPSSDAIEIRLTPTQKVHYFRRTGMILHSVSVPPAQLKRFSGVAAKAGSESLPVSRSAVRQLLEPRPSGGRGGGPFVVEVALTPGQKEQIGRATGHCFASLLMGPHDFPVTYHETWDDAIPLRVGRTIVIKPAGEAYKASDAHLVVELPAGDGSARGVFGTGRHPATQLALVLLEEYVRPGDRVLDLGTGSGILAVAAAKLGAGEVLALDIDAAAVAVARETVSLNGLVDAVEVGRGGVASAAPPYDVVAANIFPNVLVELAPDLAATVRRGGVLVTSGSVAARAEVAADAVRAAGLGLEERRSQDGWVGMVFRKP</sequence>
<accession>A0A6J4S7V5</accession>
<dbReference type="GO" id="GO:0008276">
    <property type="term" value="F:protein methyltransferase activity"/>
    <property type="evidence" value="ECO:0007669"/>
    <property type="project" value="TreeGrafter"/>
</dbReference>
<dbReference type="SUPFAM" id="SSF53335">
    <property type="entry name" value="S-adenosyl-L-methionine-dependent methyltransferases"/>
    <property type="match status" value="1"/>
</dbReference>
<gene>
    <name evidence="3" type="ORF">AVDCRST_MAG25-3016</name>
</gene>